<comment type="caution">
    <text evidence="1">The sequence shown here is derived from an EMBL/GenBank/DDBJ whole genome shotgun (WGS) entry which is preliminary data.</text>
</comment>
<gene>
    <name evidence="1" type="ORF">BJ138DRAFT_1144007</name>
</gene>
<keyword evidence="2" id="KW-1185">Reference proteome</keyword>
<evidence type="ECO:0000313" key="2">
    <source>
        <dbReference type="Proteomes" id="UP000790377"/>
    </source>
</evidence>
<reference evidence="1" key="1">
    <citation type="journal article" date="2021" name="New Phytol.">
        <title>Evolutionary innovations through gain and loss of genes in the ectomycorrhizal Boletales.</title>
        <authorList>
            <person name="Wu G."/>
            <person name="Miyauchi S."/>
            <person name="Morin E."/>
            <person name="Kuo A."/>
            <person name="Drula E."/>
            <person name="Varga T."/>
            <person name="Kohler A."/>
            <person name="Feng B."/>
            <person name="Cao Y."/>
            <person name="Lipzen A."/>
            <person name="Daum C."/>
            <person name="Hundley H."/>
            <person name="Pangilinan J."/>
            <person name="Johnson J."/>
            <person name="Barry K."/>
            <person name="LaButti K."/>
            <person name="Ng V."/>
            <person name="Ahrendt S."/>
            <person name="Min B."/>
            <person name="Choi I.G."/>
            <person name="Park H."/>
            <person name="Plett J.M."/>
            <person name="Magnuson J."/>
            <person name="Spatafora J.W."/>
            <person name="Nagy L.G."/>
            <person name="Henrissat B."/>
            <person name="Grigoriev I.V."/>
            <person name="Yang Z.L."/>
            <person name="Xu J."/>
            <person name="Martin F.M."/>
        </authorList>
    </citation>
    <scope>NUCLEOTIDE SEQUENCE</scope>
    <source>
        <strain evidence="1">ATCC 28755</strain>
    </source>
</reference>
<proteinExistence type="predicted"/>
<dbReference type="EMBL" id="MU267614">
    <property type="protein sequence ID" value="KAH7914439.1"/>
    <property type="molecule type" value="Genomic_DNA"/>
</dbReference>
<name>A0ACB8AM18_9AGAM</name>
<sequence>MPPTTRSSAPTTPLKKATGGGLATPSTTPRRVPHCKTCGRPRAGHPRRGCPNPPLPADGDYDSQLTDELESLHIVQARSEPASPLDTRDAKEKQKRRLSVRFALAPQESLASLSTSSSEIVNRLLEPGIMDDDSTDDVKEGILRWQHSLGPSGPEETKSLLNAFSRRMPGTLRTPTPSLASTQPISSQESSFDMNKTVWMETPKSKAIGGPRPLGRTMSVEERSSFIGKLSNNSHISPAMLFSVESADLDSLQQEARKVGYHTHALPGEQEGQRWLILGRDQKAVELLALRFKEETAKTKQSGGLRAAAGGALVGAVATWTGLAFS</sequence>
<evidence type="ECO:0000313" key="1">
    <source>
        <dbReference type="EMBL" id="KAH7914439.1"/>
    </source>
</evidence>
<protein>
    <submittedName>
        <fullName evidence="1">Uncharacterized protein</fullName>
    </submittedName>
</protein>
<accession>A0ACB8AM18</accession>
<organism evidence="1 2">
    <name type="scientific">Hygrophoropsis aurantiaca</name>
    <dbReference type="NCBI Taxonomy" id="72124"/>
    <lineage>
        <taxon>Eukaryota</taxon>
        <taxon>Fungi</taxon>
        <taxon>Dikarya</taxon>
        <taxon>Basidiomycota</taxon>
        <taxon>Agaricomycotina</taxon>
        <taxon>Agaricomycetes</taxon>
        <taxon>Agaricomycetidae</taxon>
        <taxon>Boletales</taxon>
        <taxon>Coniophorineae</taxon>
        <taxon>Hygrophoropsidaceae</taxon>
        <taxon>Hygrophoropsis</taxon>
    </lineage>
</organism>
<dbReference type="Proteomes" id="UP000790377">
    <property type="component" value="Unassembled WGS sequence"/>
</dbReference>